<evidence type="ECO:0000256" key="3">
    <source>
        <dbReference type="ARBA" id="ARBA00022764"/>
    </source>
</evidence>
<dbReference type="Gene3D" id="3.40.190.10">
    <property type="entry name" value="Periplasmic binding protein-like II"/>
    <property type="match status" value="1"/>
</dbReference>
<dbReference type="Proteomes" id="UP000095463">
    <property type="component" value="Unassembled WGS sequence"/>
</dbReference>
<comment type="caution">
    <text evidence="5">The sequence shown here is derived from an EMBL/GenBank/DDBJ whole genome shotgun (WGS) entry which is preliminary data.</text>
</comment>
<dbReference type="AlphaFoldDB" id="A0A1E5XQM3"/>
<feature type="chain" id="PRO_5009190401" evidence="4">
    <location>
        <begin position="30"/>
        <end position="409"/>
    </location>
</feature>
<dbReference type="EMBL" id="LAJE02000182">
    <property type="protein sequence ID" value="OEO30855.1"/>
    <property type="molecule type" value="Genomic_DNA"/>
</dbReference>
<dbReference type="PANTHER" id="PTHR43649:SF12">
    <property type="entry name" value="DIACETYLCHITOBIOSE BINDING PROTEIN DASA"/>
    <property type="match status" value="1"/>
</dbReference>
<accession>A0A1E5XQM3</accession>
<dbReference type="GO" id="GO:0042597">
    <property type="term" value="C:periplasmic space"/>
    <property type="evidence" value="ECO:0007669"/>
    <property type="project" value="UniProtKB-SubCell"/>
</dbReference>
<dbReference type="SUPFAM" id="SSF53850">
    <property type="entry name" value="Periplasmic binding protein-like II"/>
    <property type="match status" value="1"/>
</dbReference>
<feature type="signal peptide" evidence="4">
    <location>
        <begin position="1"/>
        <end position="29"/>
    </location>
</feature>
<dbReference type="CDD" id="cd13585">
    <property type="entry name" value="PBP2_TMBP_like"/>
    <property type="match status" value="1"/>
</dbReference>
<sequence length="409" mass="44073">MRRHIVKFTHQLAALALAGTAILSTASFAQEQVNLTWQMWGDEKDTPLFQSLADLVTAEYPNIKVTPQFSGWTDYWTRLPVLASSGQIADLVAMQSMRMPSFYGVLEPLDPFIAADNFDKSAFESSIISGLSADGVQYALPYDVGPWLMFYNRDKFAEAGLAEPKPDWTFDDFKAAAEKLTSGDNYGYAVQAFDFVAQPVALGAEYFNDANAFDLTNPGYEAAVGKLVDLVAVAKASPVFASGAGAQTGSGRFAAGNAAMVIDGPWSLLTTQASVGFKVGVAPLPRGEGPSRYITAGSGWGISAASQHKDEAFKALKVLTGPKAAEILASAGRALPGRLAEQKFWYDVAAKDIAGARETLQYSFDHSTPFRLNESWNEFENLLTQYLPLALNGDNTTDAVLADIQSQLP</sequence>
<evidence type="ECO:0000313" key="5">
    <source>
        <dbReference type="EMBL" id="OEO30855.1"/>
    </source>
</evidence>
<evidence type="ECO:0000256" key="1">
    <source>
        <dbReference type="ARBA" id="ARBA00004418"/>
    </source>
</evidence>
<reference evidence="5 6" key="1">
    <citation type="journal article" date="2015" name="Genome Announc.">
        <title>Genome Assemblies of Three Soil-Associated Devosia species: D. insulae, D. limi, and D. soli.</title>
        <authorList>
            <person name="Hassan Y.I."/>
            <person name="Lepp D."/>
            <person name="Zhou T."/>
        </authorList>
    </citation>
    <scope>NUCLEOTIDE SEQUENCE [LARGE SCALE GENOMIC DNA]</scope>
    <source>
        <strain evidence="5 6">DS-56</strain>
    </source>
</reference>
<evidence type="ECO:0000256" key="4">
    <source>
        <dbReference type="SAM" id="SignalP"/>
    </source>
</evidence>
<name>A0A1E5XQM3_9HYPH</name>
<proteinExistence type="inferred from homology"/>
<comment type="subcellular location">
    <subcellularLocation>
        <location evidence="1">Periplasm</location>
    </subcellularLocation>
</comment>
<dbReference type="OrthoDB" id="5897001at2"/>
<dbReference type="Pfam" id="PF01547">
    <property type="entry name" value="SBP_bac_1"/>
    <property type="match status" value="1"/>
</dbReference>
<dbReference type="InterPro" id="IPR050490">
    <property type="entry name" value="Bact_solute-bd_prot1"/>
</dbReference>
<keyword evidence="6" id="KW-1185">Reference proteome</keyword>
<evidence type="ECO:0000313" key="6">
    <source>
        <dbReference type="Proteomes" id="UP000095463"/>
    </source>
</evidence>
<dbReference type="PANTHER" id="PTHR43649">
    <property type="entry name" value="ARABINOSE-BINDING PROTEIN-RELATED"/>
    <property type="match status" value="1"/>
</dbReference>
<keyword evidence="3" id="KW-0574">Periplasm</keyword>
<organism evidence="5 6">
    <name type="scientific">Devosia insulae DS-56</name>
    <dbReference type="NCBI Taxonomy" id="1116389"/>
    <lineage>
        <taxon>Bacteria</taxon>
        <taxon>Pseudomonadati</taxon>
        <taxon>Pseudomonadota</taxon>
        <taxon>Alphaproteobacteria</taxon>
        <taxon>Hyphomicrobiales</taxon>
        <taxon>Devosiaceae</taxon>
        <taxon>Devosia</taxon>
    </lineage>
</organism>
<keyword evidence="4" id="KW-0732">Signal</keyword>
<protein>
    <submittedName>
        <fullName evidence="5">Sugar ABC transporter</fullName>
    </submittedName>
</protein>
<evidence type="ECO:0000256" key="2">
    <source>
        <dbReference type="ARBA" id="ARBA00008520"/>
    </source>
</evidence>
<gene>
    <name evidence="5" type="ORF">VW23_019140</name>
</gene>
<comment type="similarity">
    <text evidence="2">Belongs to the bacterial solute-binding protein 1 family.</text>
</comment>
<dbReference type="InterPro" id="IPR006059">
    <property type="entry name" value="SBP"/>
</dbReference>